<feature type="compositionally biased region" description="Pro residues" evidence="1">
    <location>
        <begin position="104"/>
        <end position="113"/>
    </location>
</feature>
<sequence length="280" mass="31057">MTTQFVSRGREFEVDLESGGTTNQEDKVSDPISANGQTKTILKRACTGPMGFHRLANSSNFSELATEDVELLIDNNSEGEEGQQNITFVDRKDVVEKRIKKNWKPPPKPPRPPKGLSLDAADQKLMKEITELAMRKRARIERLKVIKKMRAAKTSSWSSSLSAMVITIVFCLIIIYQDRAFKIPPDRNVHHGLHFTTMLWYYLIVFCLTSVISSECQGISSRYSGSLALKGSPESAVGSSEALIGVQFYKNNVAYESDESGSRSSDLAGRQVSGSGSRKK</sequence>
<keyword evidence="2" id="KW-0472">Membrane</keyword>
<feature type="region of interest" description="Disordered" evidence="1">
    <location>
        <begin position="1"/>
        <end position="36"/>
    </location>
</feature>
<name>A0A5N5K765_9ROSI</name>
<accession>A0A5N5K765</accession>
<dbReference type="PANTHER" id="PTHR34188">
    <property type="entry name" value="OS01G0299500 PROTEIN"/>
    <property type="match status" value="1"/>
</dbReference>
<evidence type="ECO:0008006" key="5">
    <source>
        <dbReference type="Google" id="ProtNLM"/>
    </source>
</evidence>
<keyword evidence="4" id="KW-1185">Reference proteome</keyword>
<protein>
    <recommendedName>
        <fullName evidence="5">Transmembrane protein</fullName>
    </recommendedName>
</protein>
<evidence type="ECO:0000256" key="1">
    <source>
        <dbReference type="SAM" id="MobiDB-lite"/>
    </source>
</evidence>
<dbReference type="AlphaFoldDB" id="A0A5N5K765"/>
<keyword evidence="2" id="KW-1133">Transmembrane helix</keyword>
<dbReference type="Proteomes" id="UP000326939">
    <property type="component" value="Chromosome 14"/>
</dbReference>
<gene>
    <name evidence="3" type="ORF">DKX38_021196</name>
</gene>
<dbReference type="PANTHER" id="PTHR34188:SF5">
    <property type="entry name" value="OS05G0131900 PROTEIN"/>
    <property type="match status" value="1"/>
</dbReference>
<feature type="region of interest" description="Disordered" evidence="1">
    <location>
        <begin position="256"/>
        <end position="280"/>
    </location>
</feature>
<keyword evidence="2" id="KW-0812">Transmembrane</keyword>
<feature type="region of interest" description="Disordered" evidence="1">
    <location>
        <begin position="98"/>
        <end position="118"/>
    </location>
</feature>
<dbReference type="EMBL" id="VDCV01000014">
    <property type="protein sequence ID" value="KAB5527349.1"/>
    <property type="molecule type" value="Genomic_DNA"/>
</dbReference>
<reference evidence="4" key="1">
    <citation type="journal article" date="2019" name="Gigascience">
        <title>De novo genome assembly of the endangered Acer yangbiense, a plant species with extremely small populations endemic to Yunnan Province, China.</title>
        <authorList>
            <person name="Yang J."/>
            <person name="Wariss H.M."/>
            <person name="Tao L."/>
            <person name="Zhang R."/>
            <person name="Yun Q."/>
            <person name="Hollingsworth P."/>
            <person name="Dao Z."/>
            <person name="Luo G."/>
            <person name="Guo H."/>
            <person name="Ma Y."/>
            <person name="Sun W."/>
        </authorList>
    </citation>
    <scope>NUCLEOTIDE SEQUENCE [LARGE SCALE GENOMIC DNA]</scope>
    <source>
        <strain evidence="4">cv. br00</strain>
    </source>
</reference>
<proteinExistence type="predicted"/>
<organism evidence="3 4">
    <name type="scientific">Salix brachista</name>
    <dbReference type="NCBI Taxonomy" id="2182728"/>
    <lineage>
        <taxon>Eukaryota</taxon>
        <taxon>Viridiplantae</taxon>
        <taxon>Streptophyta</taxon>
        <taxon>Embryophyta</taxon>
        <taxon>Tracheophyta</taxon>
        <taxon>Spermatophyta</taxon>
        <taxon>Magnoliopsida</taxon>
        <taxon>eudicotyledons</taxon>
        <taxon>Gunneridae</taxon>
        <taxon>Pentapetalae</taxon>
        <taxon>rosids</taxon>
        <taxon>fabids</taxon>
        <taxon>Malpighiales</taxon>
        <taxon>Salicaceae</taxon>
        <taxon>Saliceae</taxon>
        <taxon>Salix</taxon>
    </lineage>
</organism>
<comment type="caution">
    <text evidence="3">The sequence shown here is derived from an EMBL/GenBank/DDBJ whole genome shotgun (WGS) entry which is preliminary data.</text>
</comment>
<evidence type="ECO:0000313" key="3">
    <source>
        <dbReference type="EMBL" id="KAB5527349.1"/>
    </source>
</evidence>
<evidence type="ECO:0000256" key="2">
    <source>
        <dbReference type="SAM" id="Phobius"/>
    </source>
</evidence>
<feature type="transmembrane region" description="Helical" evidence="2">
    <location>
        <begin position="197"/>
        <end position="214"/>
    </location>
</feature>
<feature type="transmembrane region" description="Helical" evidence="2">
    <location>
        <begin position="157"/>
        <end position="177"/>
    </location>
</feature>
<evidence type="ECO:0000313" key="4">
    <source>
        <dbReference type="Proteomes" id="UP000326939"/>
    </source>
</evidence>